<evidence type="ECO:0000256" key="6">
    <source>
        <dbReference type="ARBA" id="ARBA00047942"/>
    </source>
</evidence>
<dbReference type="InterPro" id="IPR002052">
    <property type="entry name" value="DNA_methylase_N6_adenine_CS"/>
</dbReference>
<keyword evidence="5" id="KW-0949">S-adenosyl-L-methionine</keyword>
<comment type="similarity">
    <text evidence="1">Belongs to the N(4)/N(6)-methyltransferase family.</text>
</comment>
<dbReference type="InterPro" id="IPR029063">
    <property type="entry name" value="SAM-dependent_MTases_sf"/>
</dbReference>
<dbReference type="InterPro" id="IPR002941">
    <property type="entry name" value="DNA_methylase_N4/N6"/>
</dbReference>
<feature type="domain" description="DNA methylase N-4/N-6" evidence="7">
    <location>
        <begin position="121"/>
        <end position="430"/>
    </location>
</feature>
<name>B3EQQ3_CHLPB</name>
<keyword evidence="3 8" id="KW-0489">Methyltransferase</keyword>
<reference evidence="8" key="1">
    <citation type="submission" date="2008-06" db="EMBL/GenBank/DDBJ databases">
        <title>Complete sequence of Chlorobium phaeobacteroides BS1.</title>
        <authorList>
            <consortium name="US DOE Joint Genome Institute"/>
            <person name="Lucas S."/>
            <person name="Copeland A."/>
            <person name="Lapidus A."/>
            <person name="Glavina del Rio T."/>
            <person name="Dalin E."/>
            <person name="Tice H."/>
            <person name="Bruce D."/>
            <person name="Goodwin L."/>
            <person name="Pitluck S."/>
            <person name="Schmutz J."/>
            <person name="Larimer F."/>
            <person name="Land M."/>
            <person name="Hauser L."/>
            <person name="Kyrpides N."/>
            <person name="Ovchinnikova G."/>
            <person name="Li T."/>
            <person name="Liu Z."/>
            <person name="Zhao F."/>
            <person name="Overmann J."/>
            <person name="Bryant D.A."/>
            <person name="Richardson P."/>
        </authorList>
    </citation>
    <scope>NUCLEOTIDE SEQUENCE [LARGE SCALE GENOMIC DNA]</scope>
    <source>
        <strain evidence="8">BS1</strain>
    </source>
</reference>
<dbReference type="Pfam" id="PF01555">
    <property type="entry name" value="N6_N4_Mtase"/>
    <property type="match status" value="1"/>
</dbReference>
<evidence type="ECO:0000259" key="7">
    <source>
        <dbReference type="Pfam" id="PF01555"/>
    </source>
</evidence>
<protein>
    <recommendedName>
        <fullName evidence="2">site-specific DNA-methyltransferase (adenine-specific)</fullName>
        <ecNumber evidence="2">2.1.1.72</ecNumber>
    </recommendedName>
</protein>
<dbReference type="GO" id="GO:0008170">
    <property type="term" value="F:N-methyltransferase activity"/>
    <property type="evidence" value="ECO:0007669"/>
    <property type="project" value="InterPro"/>
</dbReference>
<evidence type="ECO:0000256" key="5">
    <source>
        <dbReference type="ARBA" id="ARBA00022691"/>
    </source>
</evidence>
<evidence type="ECO:0000313" key="8">
    <source>
        <dbReference type="EMBL" id="ACE04086.1"/>
    </source>
</evidence>
<dbReference type="eggNOG" id="COG2189">
    <property type="taxonomic scope" value="Bacteria"/>
</dbReference>
<dbReference type="Gene3D" id="3.40.50.150">
    <property type="entry name" value="Vaccinia Virus protein VP39"/>
    <property type="match status" value="1"/>
</dbReference>
<organism evidence="8">
    <name type="scientific">Chlorobium phaeobacteroides (strain BS1)</name>
    <dbReference type="NCBI Taxonomy" id="331678"/>
    <lineage>
        <taxon>Bacteria</taxon>
        <taxon>Pseudomonadati</taxon>
        <taxon>Chlorobiota</taxon>
        <taxon>Chlorobiia</taxon>
        <taxon>Chlorobiales</taxon>
        <taxon>Chlorobiaceae</taxon>
        <taxon>Chlorobium/Pelodictyon group</taxon>
        <taxon>Chlorobium</taxon>
    </lineage>
</organism>
<dbReference type="REBASE" id="18386">
    <property type="entry name" value="M.CphBORF1148P"/>
</dbReference>
<dbReference type="STRING" id="331678.Cphamn1_1148"/>
<dbReference type="AlphaFoldDB" id="B3EQQ3"/>
<dbReference type="GO" id="GO:0032259">
    <property type="term" value="P:methylation"/>
    <property type="evidence" value="ECO:0007669"/>
    <property type="project" value="UniProtKB-KW"/>
</dbReference>
<dbReference type="EMBL" id="CP001101">
    <property type="protein sequence ID" value="ACE04086.1"/>
    <property type="molecule type" value="Genomic_DNA"/>
</dbReference>
<dbReference type="PIRSF" id="PIRSF015855">
    <property type="entry name" value="TypeIII_Mtase_mKpnI"/>
    <property type="match status" value="1"/>
</dbReference>
<dbReference type="HOGENOM" id="CLU_020164_2_1_10"/>
<evidence type="ECO:0000256" key="3">
    <source>
        <dbReference type="ARBA" id="ARBA00022603"/>
    </source>
</evidence>
<dbReference type="SUPFAM" id="SSF53335">
    <property type="entry name" value="S-adenosyl-L-methionine-dependent methyltransferases"/>
    <property type="match status" value="1"/>
</dbReference>
<dbReference type="InterPro" id="IPR002295">
    <property type="entry name" value="N4/N6-MTase_EcoPI_Mod-like"/>
</dbReference>
<dbReference type="OrthoDB" id="9800801at2"/>
<proteinExistence type="inferred from homology"/>
<evidence type="ECO:0000256" key="4">
    <source>
        <dbReference type="ARBA" id="ARBA00022679"/>
    </source>
</evidence>
<dbReference type="GO" id="GO:0009007">
    <property type="term" value="F:site-specific DNA-methyltransferase (adenine-specific) activity"/>
    <property type="evidence" value="ECO:0007669"/>
    <property type="project" value="UniProtKB-EC"/>
</dbReference>
<dbReference type="PROSITE" id="PS00092">
    <property type="entry name" value="N6_MTASE"/>
    <property type="match status" value="1"/>
</dbReference>
<sequence>MEKLKMTTPDLTDKNIEQIAAFFPNVITETRDENGTVKKAVDFDLLKQALSKNLVEDDNERYRLDWPGKKASLLKANTPITKTLRPCHEESVNFDTTENLYIEGDNFEVLKILQESYLCKIKMIYIDPPYNTGNDFIYKDNFAKSKDEYEEELGTIDEEGGKLFRNSDSNGRFHSDWLSMMYERLVVARDLLKDDGVIFISIDEHELVSLAKIMEEIFGSNNMDFLIWRKNGKQGNTKKINRFKITHEYILVGYKNKYETFIAKTKLMPNWKGEKGNPDNDPRGPWESGVISRAEEKSNVNSENYYSITLPSGRIMTREFFVDKETLNSLIADNKIYFPKDGDGVPRLKIFENEEQEYFFDSIIDEMGTFTDAREEINEIFTNKEFFDTPKPTKILKELSRCSTEKDDIILDFFSGSATTAQAVMQLNSEDGGNRKFIMAQLPEPCDENSEAFKAGYKTIAEIGKERIRRAGARIMNDKLSIMNEKAKEQPTMFDAEPNSSFTIHNSQLDTGFRVYKTDSTNMKNVFYHPSELKQDQLSFLESNIKEDRTPEDLLTQVILDLGLELTLPIETKKILDNTVFIVQTNAMVACFDNDIDFKIVDTISDLKPLKVVFKDASFKDDKDRINVEERFKRLSPETKVTVI</sequence>
<dbReference type="KEGG" id="cpb:Cphamn1_1148"/>
<dbReference type="PRINTS" id="PR00506">
    <property type="entry name" value="D21N6MTFRASE"/>
</dbReference>
<comment type="catalytic activity">
    <reaction evidence="6">
        <text>a 2'-deoxyadenosine in DNA + S-adenosyl-L-methionine = an N(6)-methyl-2'-deoxyadenosine in DNA + S-adenosyl-L-homocysteine + H(+)</text>
        <dbReference type="Rhea" id="RHEA:15197"/>
        <dbReference type="Rhea" id="RHEA-COMP:12418"/>
        <dbReference type="Rhea" id="RHEA-COMP:12419"/>
        <dbReference type="ChEBI" id="CHEBI:15378"/>
        <dbReference type="ChEBI" id="CHEBI:57856"/>
        <dbReference type="ChEBI" id="CHEBI:59789"/>
        <dbReference type="ChEBI" id="CHEBI:90615"/>
        <dbReference type="ChEBI" id="CHEBI:90616"/>
        <dbReference type="EC" id="2.1.1.72"/>
    </reaction>
</comment>
<dbReference type="EC" id="2.1.1.72" evidence="2"/>
<evidence type="ECO:0000256" key="1">
    <source>
        <dbReference type="ARBA" id="ARBA00006594"/>
    </source>
</evidence>
<gene>
    <name evidence="8" type="ordered locus">Cphamn1_1148</name>
</gene>
<evidence type="ECO:0000256" key="2">
    <source>
        <dbReference type="ARBA" id="ARBA00011900"/>
    </source>
</evidence>
<dbReference type="GO" id="GO:0003677">
    <property type="term" value="F:DNA binding"/>
    <property type="evidence" value="ECO:0007669"/>
    <property type="project" value="InterPro"/>
</dbReference>
<accession>B3EQQ3</accession>
<keyword evidence="4 8" id="KW-0808">Transferase</keyword>